<protein>
    <submittedName>
        <fullName evidence="1">Uncharacterized protein</fullName>
    </submittedName>
</protein>
<organism evidence="1 2">
    <name type="scientific">Nocardia alba</name>
    <dbReference type="NCBI Taxonomy" id="225051"/>
    <lineage>
        <taxon>Bacteria</taxon>
        <taxon>Bacillati</taxon>
        <taxon>Actinomycetota</taxon>
        <taxon>Actinomycetes</taxon>
        <taxon>Mycobacteriales</taxon>
        <taxon>Nocardiaceae</taxon>
        <taxon>Nocardia</taxon>
    </lineage>
</organism>
<reference evidence="1 2" key="1">
    <citation type="submission" date="2019-03" db="EMBL/GenBank/DDBJ databases">
        <title>Genomic Encyclopedia of Type Strains, Phase IV (KMG-IV): sequencing the most valuable type-strain genomes for metagenomic binning, comparative biology and taxonomic classification.</title>
        <authorList>
            <person name="Goeker M."/>
        </authorList>
    </citation>
    <scope>NUCLEOTIDE SEQUENCE [LARGE SCALE GENOMIC DNA]</scope>
    <source>
        <strain evidence="1 2">DSM 44684</strain>
    </source>
</reference>
<keyword evidence="2" id="KW-1185">Reference proteome</keyword>
<sequence>MYDQQGEHEVAAKVRAKAEEYRAEAERRGLLLAGE</sequence>
<evidence type="ECO:0000313" key="1">
    <source>
        <dbReference type="EMBL" id="TCJ88129.1"/>
    </source>
</evidence>
<comment type="caution">
    <text evidence="1">The sequence shown here is derived from an EMBL/GenBank/DDBJ whole genome shotgun (WGS) entry which is preliminary data.</text>
</comment>
<dbReference type="AlphaFoldDB" id="A0A4R1F6G5"/>
<dbReference type="Proteomes" id="UP000294856">
    <property type="component" value="Unassembled WGS sequence"/>
</dbReference>
<gene>
    <name evidence="1" type="ORF">DFR71_6671</name>
</gene>
<name>A0A4R1F6G5_9NOCA</name>
<dbReference type="STRING" id="1210063.GCA_001612665_06494"/>
<accession>A0A4R1F6G5</accession>
<proteinExistence type="predicted"/>
<dbReference type="EMBL" id="SMFR01000013">
    <property type="protein sequence ID" value="TCJ88129.1"/>
    <property type="molecule type" value="Genomic_DNA"/>
</dbReference>
<evidence type="ECO:0000313" key="2">
    <source>
        <dbReference type="Proteomes" id="UP000294856"/>
    </source>
</evidence>